<comment type="subcellular location">
    <subcellularLocation>
        <location evidence="1">Cell membrane</location>
    </subcellularLocation>
</comment>
<proteinExistence type="predicted"/>
<dbReference type="Pfam" id="PF18967">
    <property type="entry name" value="PycTM"/>
    <property type="match status" value="1"/>
</dbReference>
<evidence type="ECO:0000256" key="5">
    <source>
        <dbReference type="ARBA" id="ARBA00022989"/>
    </source>
</evidence>
<evidence type="ECO:0000256" key="7">
    <source>
        <dbReference type="ARBA" id="ARBA00023136"/>
    </source>
</evidence>
<keyword evidence="11" id="KW-1185">Reference proteome</keyword>
<dbReference type="EMBL" id="BAAAZA010000050">
    <property type="protein sequence ID" value="GAA3902509.1"/>
    <property type="molecule type" value="Genomic_DNA"/>
</dbReference>
<keyword evidence="2" id="KW-1003">Cell membrane</keyword>
<evidence type="ECO:0000256" key="3">
    <source>
        <dbReference type="ARBA" id="ARBA00022692"/>
    </source>
</evidence>
<reference evidence="11" key="1">
    <citation type="journal article" date="2019" name="Int. J. Syst. Evol. Microbiol.">
        <title>The Global Catalogue of Microorganisms (GCM) 10K type strain sequencing project: providing services to taxonomists for standard genome sequencing and annotation.</title>
        <authorList>
            <consortium name="The Broad Institute Genomics Platform"/>
            <consortium name="The Broad Institute Genome Sequencing Center for Infectious Disease"/>
            <person name="Wu L."/>
            <person name="Ma J."/>
        </authorList>
    </citation>
    <scope>NUCLEOTIDE SEQUENCE [LARGE SCALE GENOMIC DNA]</scope>
    <source>
        <strain evidence="11">JCM 16578</strain>
    </source>
</reference>
<protein>
    <recommendedName>
        <fullName evidence="9">Pycsar effector protein domain-containing protein</fullName>
    </recommendedName>
</protein>
<keyword evidence="6" id="KW-0051">Antiviral defense</keyword>
<dbReference type="Proteomes" id="UP001501563">
    <property type="component" value="Unassembled WGS sequence"/>
</dbReference>
<feature type="domain" description="Pycsar effector protein" evidence="9">
    <location>
        <begin position="11"/>
        <end position="164"/>
    </location>
</feature>
<gene>
    <name evidence="10" type="ORF">GCM10022207_84510</name>
</gene>
<keyword evidence="7 8" id="KW-0472">Membrane</keyword>
<name>A0ABP7LIC6_9ACTN</name>
<evidence type="ECO:0000313" key="11">
    <source>
        <dbReference type="Proteomes" id="UP001501563"/>
    </source>
</evidence>
<evidence type="ECO:0000256" key="8">
    <source>
        <dbReference type="SAM" id="Phobius"/>
    </source>
</evidence>
<dbReference type="InterPro" id="IPR043760">
    <property type="entry name" value="PycTM_dom"/>
</dbReference>
<feature type="transmembrane region" description="Helical" evidence="8">
    <location>
        <begin position="148"/>
        <end position="166"/>
    </location>
</feature>
<comment type="caution">
    <text evidence="10">The sequence shown here is derived from an EMBL/GenBank/DDBJ whole genome shotgun (WGS) entry which is preliminary data.</text>
</comment>
<evidence type="ECO:0000313" key="10">
    <source>
        <dbReference type="EMBL" id="GAA3902509.1"/>
    </source>
</evidence>
<keyword evidence="4" id="KW-0547">Nucleotide-binding</keyword>
<keyword evidence="3 8" id="KW-0812">Transmembrane</keyword>
<evidence type="ECO:0000256" key="1">
    <source>
        <dbReference type="ARBA" id="ARBA00004236"/>
    </source>
</evidence>
<sequence length="167" mass="18324">MSTPQQATETAWQIHTALGEWTARVDAKASFALTLESAATAGIIALSTDDHMFAHLHGWGVRAPLWAGTILILIGGLFATLVVVPRLRSSKDLVAESSNHFIYFGHLRHREAGELTTALLQTDVLPVLSQQLINMSHIAWRKHRHVQWSFICFGLGAVTVFVAGLFS</sequence>
<dbReference type="RefSeq" id="WP_345554124.1">
    <property type="nucleotide sequence ID" value="NZ_BAAAZA010000050.1"/>
</dbReference>
<keyword evidence="5 8" id="KW-1133">Transmembrane helix</keyword>
<evidence type="ECO:0000256" key="6">
    <source>
        <dbReference type="ARBA" id="ARBA00023118"/>
    </source>
</evidence>
<accession>A0ABP7LIC6</accession>
<organism evidence="10 11">
    <name type="scientific">Streptomyces lannensis</name>
    <dbReference type="NCBI Taxonomy" id="766498"/>
    <lineage>
        <taxon>Bacteria</taxon>
        <taxon>Bacillati</taxon>
        <taxon>Actinomycetota</taxon>
        <taxon>Actinomycetes</taxon>
        <taxon>Kitasatosporales</taxon>
        <taxon>Streptomycetaceae</taxon>
        <taxon>Streptomyces</taxon>
    </lineage>
</organism>
<evidence type="ECO:0000256" key="2">
    <source>
        <dbReference type="ARBA" id="ARBA00022475"/>
    </source>
</evidence>
<evidence type="ECO:0000259" key="9">
    <source>
        <dbReference type="Pfam" id="PF18967"/>
    </source>
</evidence>
<feature type="transmembrane region" description="Helical" evidence="8">
    <location>
        <begin position="65"/>
        <end position="84"/>
    </location>
</feature>
<evidence type="ECO:0000256" key="4">
    <source>
        <dbReference type="ARBA" id="ARBA00022741"/>
    </source>
</evidence>